<dbReference type="STRING" id="113540.ENSSFOP00015024681"/>
<gene>
    <name evidence="5" type="ORF">Z043_124528</name>
</gene>
<dbReference type="Pfam" id="PF00023">
    <property type="entry name" value="Ank"/>
    <property type="match status" value="1"/>
</dbReference>
<dbReference type="AlphaFoldDB" id="A0A0P7W9W5"/>
<dbReference type="Pfam" id="PF14915">
    <property type="entry name" value="CCDC144C"/>
    <property type="match status" value="1"/>
</dbReference>
<dbReference type="EMBL" id="JARO02015602">
    <property type="protein sequence ID" value="KPP57723.1"/>
    <property type="molecule type" value="Genomic_DNA"/>
</dbReference>
<dbReference type="PRINTS" id="PR01415">
    <property type="entry name" value="ANKYRIN"/>
</dbReference>
<feature type="non-terminal residue" evidence="5">
    <location>
        <position position="338"/>
    </location>
</feature>
<evidence type="ECO:0000313" key="5">
    <source>
        <dbReference type="EMBL" id="KPP57723.1"/>
    </source>
</evidence>
<dbReference type="PROSITE" id="PS50297">
    <property type="entry name" value="ANK_REP_REGION"/>
    <property type="match status" value="3"/>
</dbReference>
<keyword evidence="2" id="KW-0040">ANK repeat</keyword>
<evidence type="ECO:0000256" key="3">
    <source>
        <dbReference type="SAM" id="Coils"/>
    </source>
</evidence>
<feature type="repeat" description="ANK" evidence="2">
    <location>
        <begin position="64"/>
        <end position="96"/>
    </location>
</feature>
<reference evidence="5 6" key="1">
    <citation type="submission" date="2015-08" db="EMBL/GenBank/DDBJ databases">
        <title>The genome of the Asian arowana (Scleropages formosus).</title>
        <authorList>
            <person name="Tan M.H."/>
            <person name="Gan H.M."/>
            <person name="Croft L.J."/>
            <person name="Austin C.M."/>
        </authorList>
    </citation>
    <scope>NUCLEOTIDE SEQUENCE [LARGE SCALE GENOMIC DNA]</scope>
    <source>
        <strain evidence="5">Aro1</strain>
    </source>
</reference>
<dbReference type="InterPro" id="IPR039497">
    <property type="entry name" value="CC144C-like_CC_dom"/>
</dbReference>
<evidence type="ECO:0000256" key="2">
    <source>
        <dbReference type="PROSITE-ProRule" id="PRU00023"/>
    </source>
</evidence>
<protein>
    <recommendedName>
        <fullName evidence="4">CCDC144C-like coiled-coil domain-containing protein</fullName>
    </recommendedName>
</protein>
<feature type="domain" description="CCDC144C-like coiled-coil" evidence="4">
    <location>
        <begin position="198"/>
        <end position="311"/>
    </location>
</feature>
<dbReference type="PANTHER" id="PTHR24147">
    <property type="entry name" value="ANKYRIN REPEAT DOMAIN 36-RELATED"/>
    <property type="match status" value="1"/>
</dbReference>
<dbReference type="Pfam" id="PF12796">
    <property type="entry name" value="Ank_2"/>
    <property type="match status" value="1"/>
</dbReference>
<dbReference type="InterPro" id="IPR002110">
    <property type="entry name" value="Ankyrin_rpt"/>
</dbReference>
<evidence type="ECO:0000256" key="1">
    <source>
        <dbReference type="ARBA" id="ARBA00023054"/>
    </source>
</evidence>
<dbReference type="PROSITE" id="PS50088">
    <property type="entry name" value="ANK_REPEAT"/>
    <property type="match status" value="3"/>
</dbReference>
<name>A0A0P7W9W5_SCLFO</name>
<dbReference type="SUPFAM" id="SSF48403">
    <property type="entry name" value="Ankyrin repeat"/>
    <property type="match status" value="1"/>
</dbReference>
<evidence type="ECO:0000259" key="4">
    <source>
        <dbReference type="Pfam" id="PF14915"/>
    </source>
</evidence>
<dbReference type="Gene3D" id="1.25.40.20">
    <property type="entry name" value="Ankyrin repeat-containing domain"/>
    <property type="match status" value="2"/>
</dbReference>
<sequence length="338" mass="37846">MKAVQCQQERCALTLLEHNADPNLVDIDGNTALHLAASIPSIAPLPLAKLLLEHKAHIDAQNSNGCTPLILAVMVKHFEMAKLLLEEGADVNTKDHEQWTPVMIAAYEGLANLVSLLLLHNADVTAKDKRGKTTDDHAVCNGYFLSVFYLFMMKAQNSKLIELMKASEKKNLSGWDSSSIESMDISGYIEVLCPEVDARNDIEHLLQQEPNKGECTQKCVAKAADHHVPVHNLSAQLSAAKTRVDSLESEFHRTMLSLTEKNLLLETVQRELHGTQAHLAELQAALQVKQEQSLQLRVHQKAMPHQITQTKRKMESKRTIDAEMQSQLLKEYEKIEKE</sequence>
<evidence type="ECO:0000313" key="6">
    <source>
        <dbReference type="Proteomes" id="UP000034805"/>
    </source>
</evidence>
<dbReference type="SMART" id="SM00248">
    <property type="entry name" value="ANK"/>
    <property type="match status" value="3"/>
</dbReference>
<feature type="repeat" description="ANK" evidence="2">
    <location>
        <begin position="97"/>
        <end position="129"/>
    </location>
</feature>
<comment type="caution">
    <text evidence="5">The sequence shown here is derived from an EMBL/GenBank/DDBJ whole genome shotgun (WGS) entry which is preliminary data.</text>
</comment>
<organism evidence="5 6">
    <name type="scientific">Scleropages formosus</name>
    <name type="common">Asian bonytongue</name>
    <name type="synonym">Osteoglossum formosum</name>
    <dbReference type="NCBI Taxonomy" id="113540"/>
    <lineage>
        <taxon>Eukaryota</taxon>
        <taxon>Metazoa</taxon>
        <taxon>Chordata</taxon>
        <taxon>Craniata</taxon>
        <taxon>Vertebrata</taxon>
        <taxon>Euteleostomi</taxon>
        <taxon>Actinopterygii</taxon>
        <taxon>Neopterygii</taxon>
        <taxon>Teleostei</taxon>
        <taxon>Osteoglossocephala</taxon>
        <taxon>Osteoglossomorpha</taxon>
        <taxon>Osteoglossiformes</taxon>
        <taxon>Osteoglossidae</taxon>
        <taxon>Scleropages</taxon>
    </lineage>
</organism>
<accession>A0A0P7W9W5</accession>
<feature type="coiled-coil region" evidence="3">
    <location>
        <begin position="230"/>
        <end position="292"/>
    </location>
</feature>
<proteinExistence type="predicted"/>
<dbReference type="InterPro" id="IPR050657">
    <property type="entry name" value="Ankyrin_repeat_domain"/>
</dbReference>
<dbReference type="Proteomes" id="UP000034805">
    <property type="component" value="Unassembled WGS sequence"/>
</dbReference>
<feature type="repeat" description="ANK" evidence="2">
    <location>
        <begin position="28"/>
        <end position="63"/>
    </location>
</feature>
<dbReference type="PANTHER" id="PTHR24147:SF53">
    <property type="entry name" value="ANKYRIN REPEAT DOMAIN 26"/>
    <property type="match status" value="1"/>
</dbReference>
<dbReference type="InterPro" id="IPR036770">
    <property type="entry name" value="Ankyrin_rpt-contain_sf"/>
</dbReference>
<keyword evidence="1 3" id="KW-0175">Coiled coil</keyword>